<gene>
    <name evidence="1" type="ORF">RISW2_21775</name>
</gene>
<dbReference type="Pfam" id="PF11836">
    <property type="entry name" value="Phage_TAC_11"/>
    <property type="match status" value="1"/>
</dbReference>
<evidence type="ECO:0000313" key="1">
    <source>
        <dbReference type="EMBL" id="ETX26599.1"/>
    </source>
</evidence>
<name>X7F3I6_9RHOB</name>
<evidence type="ECO:0000313" key="2">
    <source>
        <dbReference type="Proteomes" id="UP000023430"/>
    </source>
</evidence>
<protein>
    <recommendedName>
        <fullName evidence="3">Gene transfer agent protein</fullName>
    </recommendedName>
</protein>
<sequence length="177" mass="20092">MAEVYADWAGRERLFRLDFGRVMEIEEACGKEAIGAIYLRLSSGKFFANEVYQIIRIALIGGGENKVEAKHLMERHFDRTTYMENAALAGDILIALMTGIEEDPTRETGEPEPIRFSEVSQICRVFHMSPEELRRLTYADFVNLVKGLNASGTRRAEPPTEAEFEEILAKYEPEALK</sequence>
<dbReference type="Proteomes" id="UP000023430">
    <property type="component" value="Unassembled WGS sequence"/>
</dbReference>
<accession>X7F3I6</accession>
<dbReference type="InterPro" id="IPR021791">
    <property type="entry name" value="Phage_TAC_11"/>
</dbReference>
<dbReference type="AlphaFoldDB" id="X7F3I6"/>
<evidence type="ECO:0008006" key="3">
    <source>
        <dbReference type="Google" id="ProtNLM"/>
    </source>
</evidence>
<dbReference type="EMBL" id="JAME01000074">
    <property type="protein sequence ID" value="ETX26599.1"/>
    <property type="molecule type" value="Genomic_DNA"/>
</dbReference>
<keyword evidence="2" id="KW-1185">Reference proteome</keyword>
<dbReference type="STRING" id="1449351.RISW2_21775"/>
<dbReference type="RefSeq" id="WP_051492322.1">
    <property type="nucleotide sequence ID" value="NZ_JAME01000074.1"/>
</dbReference>
<dbReference type="OrthoDB" id="7509188at2"/>
<dbReference type="eggNOG" id="ENOG5032XFF">
    <property type="taxonomic scope" value="Bacteria"/>
</dbReference>
<comment type="caution">
    <text evidence="1">The sequence shown here is derived from an EMBL/GenBank/DDBJ whole genome shotgun (WGS) entry which is preliminary data.</text>
</comment>
<organism evidence="1 2">
    <name type="scientific">Roseivivax isoporae LMG 25204</name>
    <dbReference type="NCBI Taxonomy" id="1449351"/>
    <lineage>
        <taxon>Bacteria</taxon>
        <taxon>Pseudomonadati</taxon>
        <taxon>Pseudomonadota</taxon>
        <taxon>Alphaproteobacteria</taxon>
        <taxon>Rhodobacterales</taxon>
        <taxon>Roseobacteraceae</taxon>
        <taxon>Roseivivax</taxon>
    </lineage>
</organism>
<reference evidence="1 2" key="1">
    <citation type="submission" date="2014-01" db="EMBL/GenBank/DDBJ databases">
        <title>Roseivivax isoporae LMG 25204 Genome Sequencing.</title>
        <authorList>
            <person name="Lai Q."/>
            <person name="Li G."/>
            <person name="Shao Z."/>
        </authorList>
    </citation>
    <scope>NUCLEOTIDE SEQUENCE [LARGE SCALE GENOMIC DNA]</scope>
    <source>
        <strain evidence="1 2">LMG 25204</strain>
    </source>
</reference>
<proteinExistence type="predicted"/>